<dbReference type="eggNOG" id="KOG1199">
    <property type="taxonomic scope" value="Eukaryota"/>
</dbReference>
<dbReference type="EMBL" id="AMGY01000009">
    <property type="protein sequence ID" value="EXJ78175.1"/>
    <property type="molecule type" value="Genomic_DNA"/>
</dbReference>
<dbReference type="InterPro" id="IPR036291">
    <property type="entry name" value="NAD(P)-bd_dom_sf"/>
</dbReference>
<dbReference type="GO" id="GO:0016491">
    <property type="term" value="F:oxidoreductase activity"/>
    <property type="evidence" value="ECO:0007669"/>
    <property type="project" value="UniProtKB-KW"/>
</dbReference>
<dbReference type="STRING" id="1182542.W9XLG4"/>
<dbReference type="HOGENOM" id="CLU_2454506_0_0_1"/>
<organism evidence="3 4">
    <name type="scientific">Capronia epimyces CBS 606.96</name>
    <dbReference type="NCBI Taxonomy" id="1182542"/>
    <lineage>
        <taxon>Eukaryota</taxon>
        <taxon>Fungi</taxon>
        <taxon>Dikarya</taxon>
        <taxon>Ascomycota</taxon>
        <taxon>Pezizomycotina</taxon>
        <taxon>Eurotiomycetes</taxon>
        <taxon>Chaetothyriomycetidae</taxon>
        <taxon>Chaetothyriales</taxon>
        <taxon>Herpotrichiellaceae</taxon>
        <taxon>Capronia</taxon>
    </lineage>
</organism>
<proteinExistence type="inferred from homology"/>
<dbReference type="GeneID" id="19173420"/>
<dbReference type="OrthoDB" id="5371740at2759"/>
<dbReference type="InterPro" id="IPR002347">
    <property type="entry name" value="SDR_fam"/>
</dbReference>
<evidence type="ECO:0000313" key="4">
    <source>
        <dbReference type="Proteomes" id="UP000019478"/>
    </source>
</evidence>
<evidence type="ECO:0000313" key="3">
    <source>
        <dbReference type="EMBL" id="EXJ78175.1"/>
    </source>
</evidence>
<evidence type="ECO:0008006" key="5">
    <source>
        <dbReference type="Google" id="ProtNLM"/>
    </source>
</evidence>
<dbReference type="PANTHER" id="PTHR43180">
    <property type="entry name" value="3-OXOACYL-(ACYL-CARRIER-PROTEIN) REDUCTASE (AFU_ORTHOLOGUE AFUA_6G11210)"/>
    <property type="match status" value="1"/>
</dbReference>
<reference evidence="3 4" key="1">
    <citation type="submission" date="2013-03" db="EMBL/GenBank/DDBJ databases">
        <title>The Genome Sequence of Capronia epimyces CBS 606.96.</title>
        <authorList>
            <consortium name="The Broad Institute Genomics Platform"/>
            <person name="Cuomo C."/>
            <person name="de Hoog S."/>
            <person name="Gorbushina A."/>
            <person name="Walker B."/>
            <person name="Young S.K."/>
            <person name="Zeng Q."/>
            <person name="Gargeya S."/>
            <person name="Fitzgerald M."/>
            <person name="Haas B."/>
            <person name="Abouelleil A."/>
            <person name="Allen A.W."/>
            <person name="Alvarado L."/>
            <person name="Arachchi H.M."/>
            <person name="Berlin A.M."/>
            <person name="Chapman S.B."/>
            <person name="Gainer-Dewar J."/>
            <person name="Goldberg J."/>
            <person name="Griggs A."/>
            <person name="Gujja S."/>
            <person name="Hansen M."/>
            <person name="Howarth C."/>
            <person name="Imamovic A."/>
            <person name="Ireland A."/>
            <person name="Larimer J."/>
            <person name="McCowan C."/>
            <person name="Murphy C."/>
            <person name="Pearson M."/>
            <person name="Poon T.W."/>
            <person name="Priest M."/>
            <person name="Roberts A."/>
            <person name="Saif S."/>
            <person name="Shea T."/>
            <person name="Sisk P."/>
            <person name="Sykes S."/>
            <person name="Wortman J."/>
            <person name="Nusbaum C."/>
            <person name="Birren B."/>
        </authorList>
    </citation>
    <scope>NUCLEOTIDE SEQUENCE [LARGE SCALE GENOMIC DNA]</scope>
    <source>
        <strain evidence="3 4">CBS 606.96</strain>
    </source>
</reference>
<comment type="caution">
    <text evidence="3">The sequence shown here is derived from an EMBL/GenBank/DDBJ whole genome shotgun (WGS) entry which is preliminary data.</text>
</comment>
<comment type="similarity">
    <text evidence="1">Belongs to the short-chain dehydrogenases/reductases (SDR) family.</text>
</comment>
<keyword evidence="2" id="KW-0560">Oxidoreductase</keyword>
<dbReference type="RefSeq" id="XP_007737620.1">
    <property type="nucleotide sequence ID" value="XM_007739430.1"/>
</dbReference>
<evidence type="ECO:0000256" key="2">
    <source>
        <dbReference type="ARBA" id="ARBA00023002"/>
    </source>
</evidence>
<dbReference type="AlphaFoldDB" id="W9XLG4"/>
<dbReference type="PANTHER" id="PTHR43180:SF33">
    <property type="entry name" value="15-HYDROXYPROSTAGLANDIN DEHYDROGENASE [NAD(+)]-LIKE"/>
    <property type="match status" value="1"/>
</dbReference>
<dbReference type="Pfam" id="PF00106">
    <property type="entry name" value="adh_short"/>
    <property type="match status" value="1"/>
</dbReference>
<keyword evidence="4" id="KW-1185">Reference proteome</keyword>
<protein>
    <recommendedName>
        <fullName evidence="5">3-oxoacyl-[acyl-carrier protein] reductase</fullName>
    </recommendedName>
</protein>
<dbReference type="Gene3D" id="3.40.50.720">
    <property type="entry name" value="NAD(P)-binding Rossmann-like Domain"/>
    <property type="match status" value="1"/>
</dbReference>
<accession>W9XLG4</accession>
<name>W9XLG4_9EURO</name>
<evidence type="ECO:0000256" key="1">
    <source>
        <dbReference type="ARBA" id="ARBA00006484"/>
    </source>
</evidence>
<gene>
    <name evidence="3" type="ORF">A1O3_09336</name>
</gene>
<dbReference type="SUPFAM" id="SSF51735">
    <property type="entry name" value="NAD(P)-binding Rossmann-fold domains"/>
    <property type="match status" value="1"/>
</dbReference>
<dbReference type="Proteomes" id="UP000019478">
    <property type="component" value="Unassembled WGS sequence"/>
</dbReference>
<sequence length="89" mass="9716">MVQVHPGKVAFITGAASGMGQAVSRDLIKKGWTIAVIDLDRKTGAAAAKEYGGIFIPTNVFVWESILSAFERVWDTYGRIDFGKETKPK</sequence>